<dbReference type="EMBL" id="QLLL01000004">
    <property type="protein sequence ID" value="RAJ05141.1"/>
    <property type="molecule type" value="Genomic_DNA"/>
</dbReference>
<accession>A0A327QLE5</accession>
<evidence type="ECO:0000313" key="2">
    <source>
        <dbReference type="EMBL" id="RAJ05141.1"/>
    </source>
</evidence>
<keyword evidence="3" id="KW-1185">Reference proteome</keyword>
<dbReference type="Gene3D" id="2.60.120.10">
    <property type="entry name" value="Jelly Rolls"/>
    <property type="match status" value="1"/>
</dbReference>
<evidence type="ECO:0000259" key="1">
    <source>
        <dbReference type="Pfam" id="PF00027"/>
    </source>
</evidence>
<organism evidence="2 3">
    <name type="scientific">Chitinophaga skermanii</name>
    <dbReference type="NCBI Taxonomy" id="331697"/>
    <lineage>
        <taxon>Bacteria</taxon>
        <taxon>Pseudomonadati</taxon>
        <taxon>Bacteroidota</taxon>
        <taxon>Chitinophagia</taxon>
        <taxon>Chitinophagales</taxon>
        <taxon>Chitinophagaceae</taxon>
        <taxon>Chitinophaga</taxon>
    </lineage>
</organism>
<protein>
    <submittedName>
        <fullName evidence="2">CRP-like cAMP-binding protein</fullName>
    </submittedName>
</protein>
<dbReference type="CDD" id="cd00038">
    <property type="entry name" value="CAP_ED"/>
    <property type="match status" value="1"/>
</dbReference>
<reference evidence="2 3" key="1">
    <citation type="submission" date="2018-06" db="EMBL/GenBank/DDBJ databases">
        <title>Genomic Encyclopedia of Archaeal and Bacterial Type Strains, Phase II (KMG-II): from individual species to whole genera.</title>
        <authorList>
            <person name="Goeker M."/>
        </authorList>
    </citation>
    <scope>NUCLEOTIDE SEQUENCE [LARGE SCALE GENOMIC DNA]</scope>
    <source>
        <strain evidence="2 3">DSM 23857</strain>
    </source>
</reference>
<evidence type="ECO:0000313" key="3">
    <source>
        <dbReference type="Proteomes" id="UP000249547"/>
    </source>
</evidence>
<dbReference type="InterPro" id="IPR000595">
    <property type="entry name" value="cNMP-bd_dom"/>
</dbReference>
<dbReference type="InterPro" id="IPR014710">
    <property type="entry name" value="RmlC-like_jellyroll"/>
</dbReference>
<dbReference type="Pfam" id="PF00027">
    <property type="entry name" value="cNMP_binding"/>
    <property type="match status" value="1"/>
</dbReference>
<dbReference type="InterPro" id="IPR018490">
    <property type="entry name" value="cNMP-bd_dom_sf"/>
</dbReference>
<dbReference type="Proteomes" id="UP000249547">
    <property type="component" value="Unassembled WGS sequence"/>
</dbReference>
<dbReference type="RefSeq" id="WP_158538596.1">
    <property type="nucleotide sequence ID" value="NZ_QLLL01000004.1"/>
</dbReference>
<gene>
    <name evidence="2" type="ORF">LX64_02295</name>
</gene>
<comment type="caution">
    <text evidence="2">The sequence shown here is derived from an EMBL/GenBank/DDBJ whole genome shotgun (WGS) entry which is preliminary data.</text>
</comment>
<sequence>MPIQLLINHFNSITPLSPAAQTALQACLFLEHFPKKTILQQQHRPAQYIYMVHTGLLRSFYHRNNKDITAVFGTENCIMCSLASLLSGEPSAYSIETLEDSDIFFLELAALEKLYDAHHDIERLGRLMITQYYLDQEKELRAIRFQTAEQRYQTLLQSQPSLLQRAPLGYIASYLGISQETLSRLRAKY</sequence>
<dbReference type="OrthoDB" id="680421at2"/>
<feature type="domain" description="Cyclic nucleotide-binding" evidence="1">
    <location>
        <begin position="31"/>
        <end position="117"/>
    </location>
</feature>
<dbReference type="SUPFAM" id="SSF51206">
    <property type="entry name" value="cAMP-binding domain-like"/>
    <property type="match status" value="1"/>
</dbReference>
<name>A0A327QLE5_9BACT</name>
<dbReference type="AlphaFoldDB" id="A0A327QLE5"/>
<proteinExistence type="predicted"/>